<dbReference type="AlphaFoldDB" id="A0A6A9QPK0"/>
<feature type="domain" description="Nitroreductase" evidence="3">
    <location>
        <begin position="6"/>
        <end position="61"/>
    </location>
</feature>
<dbReference type="PANTHER" id="PTHR43673:SF10">
    <property type="entry name" value="NADH DEHYDROGENASE_NAD(P)H NITROREDUCTASE XCC3605-RELATED"/>
    <property type="match status" value="1"/>
</dbReference>
<organism evidence="4 5">
    <name type="scientific">Sulfuracidifex metallicus DSM 6482 = JCM 9184</name>
    <dbReference type="NCBI Taxonomy" id="523847"/>
    <lineage>
        <taxon>Archaea</taxon>
        <taxon>Thermoproteota</taxon>
        <taxon>Thermoprotei</taxon>
        <taxon>Sulfolobales</taxon>
        <taxon>Sulfolobaceae</taxon>
        <taxon>Sulfuracidifex</taxon>
    </lineage>
</organism>
<dbReference type="Gene3D" id="3.40.109.10">
    <property type="entry name" value="NADH Oxidase"/>
    <property type="match status" value="1"/>
</dbReference>
<dbReference type="CDD" id="cd02062">
    <property type="entry name" value="Nitro_FMN_reductase"/>
    <property type="match status" value="1"/>
</dbReference>
<dbReference type="EMBL" id="WGGD01000005">
    <property type="protein sequence ID" value="MUN29668.1"/>
    <property type="molecule type" value="Genomic_DNA"/>
</dbReference>
<dbReference type="SUPFAM" id="SSF55469">
    <property type="entry name" value="FMN-dependent nitroreductase-like"/>
    <property type="match status" value="1"/>
</dbReference>
<dbReference type="InterPro" id="IPR000415">
    <property type="entry name" value="Nitroreductase-like"/>
</dbReference>
<gene>
    <name evidence="4" type="ORF">GC250_09525</name>
</gene>
<comment type="similarity">
    <text evidence="1">Belongs to the nitroreductase family.</text>
</comment>
<comment type="caution">
    <text evidence="4">The sequence shown here is derived from an EMBL/GenBank/DDBJ whole genome shotgun (WGS) entry which is preliminary data.</text>
</comment>
<accession>A0A6A9QPK0</accession>
<dbReference type="Proteomes" id="UP000470772">
    <property type="component" value="Unassembled WGS sequence"/>
</dbReference>
<evidence type="ECO:0000313" key="5">
    <source>
        <dbReference type="Proteomes" id="UP000470772"/>
    </source>
</evidence>
<evidence type="ECO:0000256" key="1">
    <source>
        <dbReference type="ARBA" id="ARBA00007118"/>
    </source>
</evidence>
<dbReference type="Pfam" id="PF00881">
    <property type="entry name" value="Nitroreductase"/>
    <property type="match status" value="2"/>
</dbReference>
<keyword evidence="5" id="KW-1185">Reference proteome</keyword>
<dbReference type="PANTHER" id="PTHR43673">
    <property type="entry name" value="NAD(P)H NITROREDUCTASE YDGI-RELATED"/>
    <property type="match status" value="1"/>
</dbReference>
<evidence type="ECO:0000256" key="2">
    <source>
        <dbReference type="ARBA" id="ARBA00023002"/>
    </source>
</evidence>
<dbReference type="GO" id="GO:0016491">
    <property type="term" value="F:oxidoreductase activity"/>
    <property type="evidence" value="ECO:0007669"/>
    <property type="project" value="UniProtKB-KW"/>
</dbReference>
<dbReference type="InterPro" id="IPR029479">
    <property type="entry name" value="Nitroreductase"/>
</dbReference>
<protein>
    <submittedName>
        <fullName evidence="4">NADH-quinone oxidoreductase subunit E</fullName>
    </submittedName>
</protein>
<dbReference type="RefSeq" id="WP_156017303.1">
    <property type="nucleotide sequence ID" value="NZ_WGGD01000005.1"/>
</dbReference>
<evidence type="ECO:0000313" key="4">
    <source>
        <dbReference type="EMBL" id="MUN29668.1"/>
    </source>
</evidence>
<evidence type="ECO:0000259" key="3">
    <source>
        <dbReference type="Pfam" id="PF00881"/>
    </source>
</evidence>
<keyword evidence="2" id="KW-0560">Oxidoreductase</keyword>
<feature type="domain" description="Nitroreductase" evidence="3">
    <location>
        <begin position="65"/>
        <end position="141"/>
    </location>
</feature>
<proteinExistence type="inferred from homology"/>
<name>A0A6A9QPK0_SULME</name>
<sequence>MCEEFLKSRRSIRKFQDKDVPNEVLIKLVEIANNAPSSNNNEPWKFIFIRDKKTKQELSKLHKGASHLADAPIVVAVVAEPDRNPNTWMVDVPNAALYFALAAHCLGLGVGWVASYYNKTASSILGIPSNKVLVTLMSIGYPDYTPKPKTNLKPEDVILYERWS</sequence>
<reference evidence="4 5" key="1">
    <citation type="submission" date="2019-10" db="EMBL/GenBank/DDBJ databases">
        <title>Sequencing and Assembly of Multiple Reported Metal-Biooxidizing Members of the Extremely Thermoacidophilic Archaeal Family Sulfolobaceae.</title>
        <authorList>
            <person name="Counts J.A."/>
            <person name="Kelly R.M."/>
        </authorList>
    </citation>
    <scope>NUCLEOTIDE SEQUENCE [LARGE SCALE GENOMIC DNA]</scope>
    <source>
        <strain evidence="4 5">DSM 6482</strain>
    </source>
</reference>